<reference evidence="2 3" key="1">
    <citation type="submission" date="2016-10" db="EMBL/GenBank/DDBJ databases">
        <title>Genome sequence of the basidiomycete white-rot fungus Trametes pubescens.</title>
        <authorList>
            <person name="Makela M.R."/>
            <person name="Granchi Z."/>
            <person name="Peng M."/>
            <person name="De Vries R.P."/>
            <person name="Grigoriev I."/>
            <person name="Riley R."/>
            <person name="Hilden K."/>
        </authorList>
    </citation>
    <scope>NUCLEOTIDE SEQUENCE [LARGE SCALE GENOMIC DNA]</scope>
    <source>
        <strain evidence="2 3">FBCC735</strain>
    </source>
</reference>
<name>A0A1M2VV15_TRAPU</name>
<dbReference type="Proteomes" id="UP000184267">
    <property type="component" value="Unassembled WGS sequence"/>
</dbReference>
<keyword evidence="3" id="KW-1185">Reference proteome</keyword>
<dbReference type="OMA" id="AECNEAN"/>
<evidence type="ECO:0000313" key="3">
    <source>
        <dbReference type="Proteomes" id="UP000184267"/>
    </source>
</evidence>
<feature type="coiled-coil region" evidence="1">
    <location>
        <begin position="1"/>
        <end position="49"/>
    </location>
</feature>
<dbReference type="OrthoDB" id="3256901at2759"/>
<gene>
    <name evidence="2" type="ORF">TRAPUB_12150</name>
</gene>
<dbReference type="EMBL" id="MNAD01000659">
    <property type="protein sequence ID" value="OJT11350.1"/>
    <property type="molecule type" value="Genomic_DNA"/>
</dbReference>
<keyword evidence="1" id="KW-0175">Coiled coil</keyword>
<protein>
    <submittedName>
        <fullName evidence="2">Uncharacterized protein</fullName>
    </submittedName>
</protein>
<dbReference type="STRING" id="154538.A0A1M2VV15"/>
<proteinExistence type="predicted"/>
<evidence type="ECO:0000313" key="2">
    <source>
        <dbReference type="EMBL" id="OJT11350.1"/>
    </source>
</evidence>
<sequence length="380" mass="42168">MQRAETRVKSAQIALRQSEEQLKKPTVLLEQIESEADALQEQLEDKRLTTLLLSVLERKEAIRKERIKEVINLLSELRSKVGEQDVVREEGTVSQSVRSIATKPLRVELTRDALTSLQSHSIRLTRLSAIANDNTLPVKTNDAETRVLEVIAHSMGLSTRDPNVISAYENFLTAARLRANANVAYRSPLSPAESNEDLQEVSQRIIEKERRLQDLVDEASALTLACARALQTDTVFVHETVPQLRSALEEEATAAQGHVDALRRSIMNRPRSSQTLRRDSFSGGRSFEQTLSDIERQFANTRDTESFLEAADTLISPDPAVSDAHATLAASYAREEAELSARLQKLLQHKAAKADAGRALVEDVERLIAEVGIIAGTHTV</sequence>
<evidence type="ECO:0000256" key="1">
    <source>
        <dbReference type="SAM" id="Coils"/>
    </source>
</evidence>
<comment type="caution">
    <text evidence="2">The sequence shown here is derived from an EMBL/GenBank/DDBJ whole genome shotgun (WGS) entry which is preliminary data.</text>
</comment>
<dbReference type="AlphaFoldDB" id="A0A1M2VV15"/>
<accession>A0A1M2VV15</accession>
<organism evidence="2 3">
    <name type="scientific">Trametes pubescens</name>
    <name type="common">White-rot fungus</name>
    <dbReference type="NCBI Taxonomy" id="154538"/>
    <lineage>
        <taxon>Eukaryota</taxon>
        <taxon>Fungi</taxon>
        <taxon>Dikarya</taxon>
        <taxon>Basidiomycota</taxon>
        <taxon>Agaricomycotina</taxon>
        <taxon>Agaricomycetes</taxon>
        <taxon>Polyporales</taxon>
        <taxon>Polyporaceae</taxon>
        <taxon>Trametes</taxon>
    </lineage>
</organism>